<protein>
    <submittedName>
        <fullName evidence="1">Uncharacterized protein</fullName>
    </submittedName>
</protein>
<geneLocation type="mitochondrion" evidence="1"/>
<comment type="caution">
    <text evidence="1">The sequence shown here is derived from an EMBL/GenBank/DDBJ whole genome shotgun (WGS) entry which is preliminary data.</text>
</comment>
<sequence length="116" mass="13224">MSGKKKAGLGSQSICMNLGLELVIAHKELITILLSSPVSRACLRILSLWSSLLSHPYRLHTFSRNPPAGIQLCSIRQSRNHERFDSPWALTKEEPSIRRSIRVQTRWSRDEMKKEG</sequence>
<name>A0A117NFM6_PICGL</name>
<dbReference type="AlphaFoldDB" id="A0A117NFM6"/>
<keyword evidence="1" id="KW-0496">Mitochondrion</keyword>
<gene>
    <name evidence="1" type="ORF">ABT39_MTgene2600</name>
</gene>
<proteinExistence type="predicted"/>
<evidence type="ECO:0000313" key="1">
    <source>
        <dbReference type="EMBL" id="KUM45498.1"/>
    </source>
</evidence>
<accession>A0A117NFM6</accession>
<organism evidence="1">
    <name type="scientific">Picea glauca</name>
    <name type="common">White spruce</name>
    <name type="synonym">Pinus glauca</name>
    <dbReference type="NCBI Taxonomy" id="3330"/>
    <lineage>
        <taxon>Eukaryota</taxon>
        <taxon>Viridiplantae</taxon>
        <taxon>Streptophyta</taxon>
        <taxon>Embryophyta</taxon>
        <taxon>Tracheophyta</taxon>
        <taxon>Spermatophyta</taxon>
        <taxon>Pinopsida</taxon>
        <taxon>Pinidae</taxon>
        <taxon>Conifers I</taxon>
        <taxon>Pinales</taxon>
        <taxon>Pinaceae</taxon>
        <taxon>Picea</taxon>
    </lineage>
</organism>
<reference evidence="1" key="1">
    <citation type="journal article" date="2015" name="Genome Biol. Evol.">
        <title>Organellar Genomes of White Spruce (Picea glauca): Assembly and Annotation.</title>
        <authorList>
            <person name="Jackman S.D."/>
            <person name="Warren R.L."/>
            <person name="Gibb E.A."/>
            <person name="Vandervalk B.P."/>
            <person name="Mohamadi H."/>
            <person name="Chu J."/>
            <person name="Raymond A."/>
            <person name="Pleasance S."/>
            <person name="Coope R."/>
            <person name="Wildung M.R."/>
            <person name="Ritland C.E."/>
            <person name="Bousquet J."/>
            <person name="Jones S.J."/>
            <person name="Bohlmann J."/>
            <person name="Birol I."/>
        </authorList>
    </citation>
    <scope>NUCLEOTIDE SEQUENCE [LARGE SCALE GENOMIC DNA]</scope>
    <source>
        <tissue evidence="1">Flushing bud</tissue>
    </source>
</reference>
<dbReference type="EMBL" id="LKAM01000018">
    <property type="protein sequence ID" value="KUM45498.1"/>
    <property type="molecule type" value="Genomic_DNA"/>
</dbReference>